<keyword evidence="1" id="KW-0472">Membrane</keyword>
<feature type="transmembrane region" description="Helical" evidence="1">
    <location>
        <begin position="141"/>
        <end position="162"/>
    </location>
</feature>
<feature type="transmembrane region" description="Helical" evidence="1">
    <location>
        <begin position="182"/>
        <end position="198"/>
    </location>
</feature>
<evidence type="ECO:0000313" key="3">
    <source>
        <dbReference type="Proteomes" id="UP000831782"/>
    </source>
</evidence>
<feature type="transmembrane region" description="Helical" evidence="1">
    <location>
        <begin position="114"/>
        <end position="134"/>
    </location>
</feature>
<proteinExistence type="predicted"/>
<dbReference type="RefSeq" id="WP_244718153.1">
    <property type="nucleotide sequence ID" value="NZ_CP095072.1"/>
</dbReference>
<sequence>MTVDIATLDIVLGIVNFMAFILMIIFWRINPMVKGTAIWAISASLSFMSFFVIGSSNIFLNNCGTLIAAVLLMEGILRFRNIGDQRKRFKGIIALILLSVIMSYINQSNPTDRYLYHDFVIVMVCIISAITMLVKTNKIQFLVHLYTAASFFILVPVFSYRWYLAFSGQIENHLIGPTQHEFQGFFIFIGCASYHWLVSRIGACFDLSNETGIKIRNGRKMVTSANTTPFYF</sequence>
<evidence type="ECO:0000256" key="1">
    <source>
        <dbReference type="SAM" id="Phobius"/>
    </source>
</evidence>
<organism evidence="2 3">
    <name type="scientific">Gracilibacillus caseinilyticus</name>
    <dbReference type="NCBI Taxonomy" id="2932256"/>
    <lineage>
        <taxon>Bacteria</taxon>
        <taxon>Bacillati</taxon>
        <taxon>Bacillota</taxon>
        <taxon>Bacilli</taxon>
        <taxon>Bacillales</taxon>
        <taxon>Bacillaceae</taxon>
        <taxon>Gracilibacillus</taxon>
    </lineage>
</organism>
<keyword evidence="1" id="KW-1133">Transmembrane helix</keyword>
<accession>A0ABY4EW81</accession>
<evidence type="ECO:0000313" key="2">
    <source>
        <dbReference type="EMBL" id="UOQ48117.1"/>
    </source>
</evidence>
<feature type="transmembrane region" description="Helical" evidence="1">
    <location>
        <begin position="36"/>
        <end position="53"/>
    </location>
</feature>
<dbReference type="EMBL" id="CP095072">
    <property type="protein sequence ID" value="UOQ48117.1"/>
    <property type="molecule type" value="Genomic_DNA"/>
</dbReference>
<feature type="transmembrane region" description="Helical" evidence="1">
    <location>
        <begin position="6"/>
        <end position="29"/>
    </location>
</feature>
<evidence type="ECO:0008006" key="4">
    <source>
        <dbReference type="Google" id="ProtNLM"/>
    </source>
</evidence>
<feature type="transmembrane region" description="Helical" evidence="1">
    <location>
        <begin position="89"/>
        <end position="108"/>
    </location>
</feature>
<gene>
    <name evidence="2" type="ORF">MUN88_19035</name>
</gene>
<name>A0ABY4EW81_9BACI</name>
<keyword evidence="3" id="KW-1185">Reference proteome</keyword>
<keyword evidence="1" id="KW-0812">Transmembrane</keyword>
<protein>
    <recommendedName>
        <fullName evidence="4">N-terminal 7TM region of histidine kinase</fullName>
    </recommendedName>
</protein>
<dbReference type="Proteomes" id="UP000831782">
    <property type="component" value="Chromosome"/>
</dbReference>
<reference evidence="2 3" key="1">
    <citation type="submission" date="2022-04" db="EMBL/GenBank/DDBJ databases">
        <title>Gracilibacillus sp. isolated from saltern.</title>
        <authorList>
            <person name="Won M."/>
            <person name="Lee C.-M."/>
            <person name="Woen H.-Y."/>
            <person name="Kwon S.-W."/>
        </authorList>
    </citation>
    <scope>NUCLEOTIDE SEQUENCE [LARGE SCALE GENOMIC DNA]</scope>
    <source>
        <strain evidence="2 3">SSWR10-1</strain>
    </source>
</reference>